<keyword evidence="7" id="KW-0119">Carbohydrate metabolism</keyword>
<dbReference type="Proteomes" id="UP000186385">
    <property type="component" value="Unassembled WGS sequence"/>
</dbReference>
<evidence type="ECO:0000313" key="17">
    <source>
        <dbReference type="Proteomes" id="UP000215545"/>
    </source>
</evidence>
<gene>
    <name evidence="14" type="ORF">B1B05_13235</name>
    <name evidence="15" type="ORF">SAMN05443094_106141</name>
</gene>
<keyword evidence="8 12" id="KW-0326">Glycosidase</keyword>
<dbReference type="Pfam" id="PF02056">
    <property type="entry name" value="Glyco_hydro_4"/>
    <property type="match status" value="1"/>
</dbReference>
<organism evidence="15 16">
    <name type="scientific">Domibacillus enclensis</name>
    <dbReference type="NCBI Taxonomy" id="1017273"/>
    <lineage>
        <taxon>Bacteria</taxon>
        <taxon>Bacillati</taxon>
        <taxon>Bacillota</taxon>
        <taxon>Bacilli</taxon>
        <taxon>Bacillales</taxon>
        <taxon>Bacillaceae</taxon>
        <taxon>Domibacillus</taxon>
    </lineage>
</organism>
<dbReference type="Gene3D" id="3.90.1820.10">
    <property type="entry name" value="AglA-like glucosidase"/>
    <property type="match status" value="1"/>
</dbReference>
<accession>A0A1N6Z916</accession>
<feature type="binding site" evidence="10">
    <location>
        <position position="176"/>
    </location>
    <ligand>
        <name>Mn(2+)</name>
        <dbReference type="ChEBI" id="CHEBI:29035"/>
    </ligand>
</feature>
<dbReference type="GO" id="GO:0046872">
    <property type="term" value="F:metal ion binding"/>
    <property type="evidence" value="ECO:0007669"/>
    <property type="project" value="UniProtKB-KW"/>
</dbReference>
<dbReference type="SUPFAM" id="SSF56327">
    <property type="entry name" value="LDH C-terminal domain-like"/>
    <property type="match status" value="1"/>
</dbReference>
<evidence type="ECO:0000256" key="11">
    <source>
        <dbReference type="PIRSR" id="PIRSR601088-4"/>
    </source>
</evidence>
<dbReference type="EMBL" id="FTLX01000006">
    <property type="protein sequence ID" value="SIR23350.1"/>
    <property type="molecule type" value="Genomic_DNA"/>
</dbReference>
<comment type="cofactor">
    <cofactor evidence="12">
        <name>NAD(+)</name>
        <dbReference type="ChEBI" id="CHEBI:57540"/>
    </cofactor>
    <text evidence="12">Binds 1 NAD(+) per subunit.</text>
</comment>
<dbReference type="PRINTS" id="PR00732">
    <property type="entry name" value="GLHYDRLASE4"/>
</dbReference>
<evidence type="ECO:0000256" key="1">
    <source>
        <dbReference type="ARBA" id="ARBA00001936"/>
    </source>
</evidence>
<keyword evidence="6 10" id="KW-0464">Manganese</keyword>
<evidence type="ECO:0000313" key="16">
    <source>
        <dbReference type="Proteomes" id="UP000186385"/>
    </source>
</evidence>
<reference evidence="17" key="2">
    <citation type="submission" date="2017-03" db="EMBL/GenBank/DDBJ databases">
        <title>Bacillus sp. V-88(T) DSM27956, whole genome shotgun sequencing project.</title>
        <authorList>
            <person name="Dastager S.G."/>
            <person name="Neurgaonkar P.S."/>
            <person name="Dharne M.S."/>
        </authorList>
    </citation>
    <scope>NUCLEOTIDE SEQUENCE [LARGE SCALE GENOMIC DNA]</scope>
    <source>
        <strain evidence="17">DSM 25145</strain>
    </source>
</reference>
<feature type="binding site" evidence="9">
    <location>
        <position position="154"/>
    </location>
    <ligand>
        <name>substrate</name>
    </ligand>
</feature>
<evidence type="ECO:0000256" key="4">
    <source>
        <dbReference type="ARBA" id="ARBA00022801"/>
    </source>
</evidence>
<keyword evidence="10" id="KW-0533">Nickel</keyword>
<dbReference type="PANTHER" id="PTHR32092:SF2">
    <property type="entry name" value="ALPHA-GALACTURONIDASE"/>
    <property type="match status" value="1"/>
</dbReference>
<keyword evidence="3 10" id="KW-0479">Metal-binding</keyword>
<sequence length="468" mass="52064">MKKRIENVKIAYIGGGSQGWAKRLMNDLALEARISGTVALYDIHPEAARQNAKIGNLLSEREEAVGKWTYEATGDIQEALTDADFVIISILPGSFQEMASDVHVPEKYGIYQSVGDTVGPGGMIRALRTIPIYKKIAESIKQYSPEAWVINYTNPMTLCTRTLYEVFPAIKAFGCCHEVFDVQHLLADMVEEATGEKVERRQDIHVNVIGINHFTWIDRASYQNIDLLPLYKQFALKYAETGFEKEPGSWERSVFSSANRVKFDLFNRYGLIAAAGDRHLAEFMPPVYLESPEKVTEWKFHLTPVDFRINDQQSKMERTQKAAAGEEHFELAPSGEEGVAIIAALLGLEELVTNVNVPNNGQIANLPKGAVVETNAVLRFNSVQPVLAGSLPADVHGLVSRHVANQETILRAALDENRQLALNAFINDPLVEPIGLKQAEKLFNEMMDNTKEWIGGGFSHDQNAYASS</sequence>
<name>A0A1N6Z916_9BACI</name>
<dbReference type="InterPro" id="IPR022616">
    <property type="entry name" value="Glyco_hydro_4_C"/>
</dbReference>
<evidence type="ECO:0000256" key="2">
    <source>
        <dbReference type="ARBA" id="ARBA00010141"/>
    </source>
</evidence>
<keyword evidence="17" id="KW-1185">Reference proteome</keyword>
<protein>
    <submittedName>
        <fullName evidence="14 15">Alpha-galactosidase</fullName>
    </submittedName>
</protein>
<evidence type="ECO:0000313" key="15">
    <source>
        <dbReference type="EMBL" id="SIR23350.1"/>
    </source>
</evidence>
<evidence type="ECO:0000256" key="6">
    <source>
        <dbReference type="ARBA" id="ARBA00023211"/>
    </source>
</evidence>
<evidence type="ECO:0000256" key="12">
    <source>
        <dbReference type="RuleBase" id="RU361152"/>
    </source>
</evidence>
<dbReference type="GO" id="GO:0004553">
    <property type="term" value="F:hydrolase activity, hydrolyzing O-glycosyl compounds"/>
    <property type="evidence" value="ECO:0007669"/>
    <property type="project" value="InterPro"/>
</dbReference>
<dbReference type="OrthoDB" id="9808275at2"/>
<dbReference type="EMBL" id="MWSK01000006">
    <property type="protein sequence ID" value="OXS76629.1"/>
    <property type="molecule type" value="Genomic_DNA"/>
</dbReference>
<dbReference type="STRING" id="1017273.SAMN05443094_106141"/>
<dbReference type="AlphaFoldDB" id="A0A1N6Z916"/>
<feature type="binding site" evidence="10">
    <location>
        <position position="213"/>
    </location>
    <ligand>
        <name>Mn(2+)</name>
        <dbReference type="ChEBI" id="CHEBI:29035"/>
    </ligand>
</feature>
<dbReference type="SUPFAM" id="SSF51735">
    <property type="entry name" value="NAD(P)-binding Rossmann-fold domains"/>
    <property type="match status" value="1"/>
</dbReference>
<keyword evidence="5 12" id="KW-0520">NAD</keyword>
<comment type="cofactor">
    <cofactor evidence="1">
        <name>Mn(2+)</name>
        <dbReference type="ChEBI" id="CHEBI:29035"/>
    </cofactor>
</comment>
<evidence type="ECO:0000259" key="13">
    <source>
        <dbReference type="Pfam" id="PF11975"/>
    </source>
</evidence>
<reference evidence="14" key="3">
    <citation type="submission" date="2017-03" db="EMBL/GenBank/DDBJ databases">
        <authorList>
            <person name="Dastager S.G."/>
            <person name="Neurgaonkar P.S."/>
            <person name="Dharne M.S."/>
        </authorList>
    </citation>
    <scope>NUCLEOTIDE SEQUENCE</scope>
    <source>
        <strain evidence="14">DSM 25145</strain>
    </source>
</reference>
<evidence type="ECO:0000256" key="5">
    <source>
        <dbReference type="ARBA" id="ARBA00023027"/>
    </source>
</evidence>
<dbReference type="RefSeq" id="WP_045852285.1">
    <property type="nucleotide sequence ID" value="NZ_FTLX01000006.1"/>
</dbReference>
<dbReference type="InterPro" id="IPR036291">
    <property type="entry name" value="NAD(P)-bd_dom_sf"/>
</dbReference>
<dbReference type="GO" id="GO:0016616">
    <property type="term" value="F:oxidoreductase activity, acting on the CH-OH group of donors, NAD or NADP as acceptor"/>
    <property type="evidence" value="ECO:0007669"/>
    <property type="project" value="InterPro"/>
</dbReference>
<keyword evidence="4 12" id="KW-0378">Hydrolase</keyword>
<keyword evidence="10" id="KW-0408">Iron</keyword>
<dbReference type="Pfam" id="PF11975">
    <property type="entry name" value="Glyco_hydro_4C"/>
    <property type="match status" value="1"/>
</dbReference>
<evidence type="ECO:0000256" key="9">
    <source>
        <dbReference type="PIRSR" id="PIRSR601088-2"/>
    </source>
</evidence>
<keyword evidence="10" id="KW-0170">Cobalt</keyword>
<dbReference type="PANTHER" id="PTHR32092">
    <property type="entry name" value="6-PHOSPHO-BETA-GLUCOSIDASE-RELATED"/>
    <property type="match status" value="1"/>
</dbReference>
<dbReference type="InterPro" id="IPR001088">
    <property type="entry name" value="Glyco_hydro_4"/>
</dbReference>
<evidence type="ECO:0000313" key="14">
    <source>
        <dbReference type="EMBL" id="OXS76629.1"/>
    </source>
</evidence>
<dbReference type="InterPro" id="IPR053715">
    <property type="entry name" value="GH4_Enzyme_sf"/>
</dbReference>
<dbReference type="InterPro" id="IPR015955">
    <property type="entry name" value="Lactate_DH/Glyco_Ohase_4_C"/>
</dbReference>
<proteinExistence type="inferred from homology"/>
<evidence type="ECO:0000256" key="3">
    <source>
        <dbReference type="ARBA" id="ARBA00022723"/>
    </source>
</evidence>
<evidence type="ECO:0000256" key="10">
    <source>
        <dbReference type="PIRSR" id="PIRSR601088-3"/>
    </source>
</evidence>
<dbReference type="Proteomes" id="UP000215545">
    <property type="component" value="Unassembled WGS sequence"/>
</dbReference>
<reference evidence="15 16" key="1">
    <citation type="submission" date="2017-01" db="EMBL/GenBank/DDBJ databases">
        <authorList>
            <person name="Mah S.A."/>
            <person name="Swanson W.J."/>
            <person name="Moy G.W."/>
            <person name="Vacquier V.D."/>
        </authorList>
    </citation>
    <scope>NUCLEOTIDE SEQUENCE [LARGE SCALE GENOMIC DNA]</scope>
    <source>
        <strain evidence="15 16">NIO-1016</strain>
    </source>
</reference>
<evidence type="ECO:0000256" key="7">
    <source>
        <dbReference type="ARBA" id="ARBA00023277"/>
    </source>
</evidence>
<comment type="similarity">
    <text evidence="2 12">Belongs to the glycosyl hydrolase 4 family.</text>
</comment>
<feature type="site" description="Increases basicity of active site Tyr" evidence="11">
    <location>
        <position position="116"/>
    </location>
</feature>
<dbReference type="GO" id="GO:0005975">
    <property type="term" value="P:carbohydrate metabolic process"/>
    <property type="evidence" value="ECO:0007669"/>
    <property type="project" value="InterPro"/>
</dbReference>
<evidence type="ECO:0000256" key="8">
    <source>
        <dbReference type="ARBA" id="ARBA00023295"/>
    </source>
</evidence>
<feature type="domain" description="Glycosyl hydrolase family 4 C-terminal" evidence="13">
    <location>
        <begin position="208"/>
        <end position="431"/>
    </location>
</feature>